<evidence type="ECO:0000313" key="6">
    <source>
        <dbReference type="EMBL" id="KAK4527645.1"/>
    </source>
</evidence>
<dbReference type="AlphaFoldDB" id="A0AAV9IJV7"/>
<name>A0AAV9IJV7_9RHOD</name>
<dbReference type="InterPro" id="IPR049625">
    <property type="entry name" value="Glyco_transf_61_cat"/>
</dbReference>
<feature type="region of interest" description="Disordered" evidence="4">
    <location>
        <begin position="1"/>
        <end position="31"/>
    </location>
</feature>
<dbReference type="Pfam" id="PF04577">
    <property type="entry name" value="Glyco_transf_61"/>
    <property type="match status" value="1"/>
</dbReference>
<dbReference type="Proteomes" id="UP001300502">
    <property type="component" value="Unassembled WGS sequence"/>
</dbReference>
<reference evidence="6 7" key="1">
    <citation type="submission" date="2022-07" db="EMBL/GenBank/DDBJ databases">
        <title>Genome-wide signatures of adaptation to extreme environments.</title>
        <authorList>
            <person name="Cho C.H."/>
            <person name="Yoon H.S."/>
        </authorList>
    </citation>
    <scope>NUCLEOTIDE SEQUENCE [LARGE SCALE GENOMIC DNA]</scope>
    <source>
        <strain evidence="6 7">108.79 E11</strain>
    </source>
</reference>
<evidence type="ECO:0000259" key="5">
    <source>
        <dbReference type="Pfam" id="PF04577"/>
    </source>
</evidence>
<dbReference type="EMBL" id="JANCYU010000054">
    <property type="protein sequence ID" value="KAK4527645.1"/>
    <property type="molecule type" value="Genomic_DNA"/>
</dbReference>
<feature type="compositionally biased region" description="Polar residues" evidence="4">
    <location>
        <begin position="1"/>
        <end position="18"/>
    </location>
</feature>
<comment type="caution">
    <text evidence="6">The sequence shown here is derived from an EMBL/GenBank/DDBJ whole genome shotgun (WGS) entry which is preliminary data.</text>
</comment>
<proteinExistence type="predicted"/>
<dbReference type="InterPro" id="IPR007657">
    <property type="entry name" value="Glycosyltransferase_61"/>
</dbReference>
<accession>A0AAV9IJV7</accession>
<evidence type="ECO:0000256" key="2">
    <source>
        <dbReference type="ARBA" id="ARBA00022679"/>
    </source>
</evidence>
<dbReference type="PANTHER" id="PTHR20961">
    <property type="entry name" value="GLYCOSYLTRANSFERASE"/>
    <property type="match status" value="1"/>
</dbReference>
<keyword evidence="3" id="KW-0325">Glycoprotein</keyword>
<feature type="domain" description="Glycosyltransferase 61 catalytic" evidence="5">
    <location>
        <begin position="311"/>
        <end position="349"/>
    </location>
</feature>
<evidence type="ECO:0000256" key="1">
    <source>
        <dbReference type="ARBA" id="ARBA00022676"/>
    </source>
</evidence>
<evidence type="ECO:0000256" key="4">
    <source>
        <dbReference type="SAM" id="MobiDB-lite"/>
    </source>
</evidence>
<sequence>MVQNRQNMATNHSSSSWMDSHEKTGKETTTTTTWWKGEEKIDSFFWNNVRGVNSMWKINNLCYSPKRGSWVVYKEDAKLLPKFVQDSPKLVTLEHPLQVSFNNTKWIGGVSLLYDDLRMEESGAHLYFHLLPVLSGWRMAKERWPIESISVVFRHLKTRKAADKQLLDLVLYHVPRKQLVELDSSEMSRYDVICWEHAIRVDQSYVSTADSFMFSIYLKELIKDKYGIDIPQHCKKNNKGHPQVWIIQRRVKARQILNIEQLVQFLESQGISRENIRVFDSPNAACSSTGCFGYAVCDDITQQSQLACRKSGHRLEEDIELFSQITFLISIHGAGNVHYLWMPPGAHVVEIFPYHFLPTKVYETFANTSGLKYFQCQVEDSSVYLEKMEKRTHNFTVHQCWSDNSCRPKVKQLPVYLPLKDQSKLSNVLEKALQSWRRECHQR</sequence>
<keyword evidence="2" id="KW-0808">Transferase</keyword>
<keyword evidence="1" id="KW-0328">Glycosyltransferase</keyword>
<gene>
    <name evidence="6" type="ORF">GAYE_SCF42G5569</name>
</gene>
<evidence type="ECO:0000313" key="7">
    <source>
        <dbReference type="Proteomes" id="UP001300502"/>
    </source>
</evidence>
<organism evidence="6 7">
    <name type="scientific">Galdieria yellowstonensis</name>
    <dbReference type="NCBI Taxonomy" id="3028027"/>
    <lineage>
        <taxon>Eukaryota</taxon>
        <taxon>Rhodophyta</taxon>
        <taxon>Bangiophyceae</taxon>
        <taxon>Galdieriales</taxon>
        <taxon>Galdieriaceae</taxon>
        <taxon>Galdieria</taxon>
    </lineage>
</organism>
<evidence type="ECO:0000256" key="3">
    <source>
        <dbReference type="ARBA" id="ARBA00023180"/>
    </source>
</evidence>
<protein>
    <recommendedName>
        <fullName evidence="5">Glycosyltransferase 61 catalytic domain-containing protein</fullName>
    </recommendedName>
</protein>
<dbReference type="GO" id="GO:0016757">
    <property type="term" value="F:glycosyltransferase activity"/>
    <property type="evidence" value="ECO:0007669"/>
    <property type="project" value="UniProtKB-KW"/>
</dbReference>
<keyword evidence="7" id="KW-1185">Reference proteome</keyword>